<comment type="catalytic activity">
    <reaction evidence="3">
        <text>adenosylcob(III)inamide + GTP = adenosylcob(III)inamide phosphate + GDP + H(+)</text>
        <dbReference type="Rhea" id="RHEA:15765"/>
        <dbReference type="ChEBI" id="CHEBI:2480"/>
        <dbReference type="ChEBI" id="CHEBI:15378"/>
        <dbReference type="ChEBI" id="CHEBI:37565"/>
        <dbReference type="ChEBI" id="CHEBI:58189"/>
        <dbReference type="ChEBI" id="CHEBI:58502"/>
        <dbReference type="EC" id="2.7.1.156"/>
    </reaction>
</comment>
<evidence type="ECO:0000256" key="15">
    <source>
        <dbReference type="PIRSR" id="PIRSR006135-1"/>
    </source>
</evidence>
<dbReference type="InterPro" id="IPR003203">
    <property type="entry name" value="CobU/CobP"/>
</dbReference>
<dbReference type="EC" id="2.7.1.156" evidence="14"/>
<organism evidence="17 18">
    <name type="scientific">Thalassobaculum fulvum</name>
    <dbReference type="NCBI Taxonomy" id="1633335"/>
    <lineage>
        <taxon>Bacteria</taxon>
        <taxon>Pseudomonadati</taxon>
        <taxon>Pseudomonadota</taxon>
        <taxon>Alphaproteobacteria</taxon>
        <taxon>Rhodospirillales</taxon>
        <taxon>Thalassobaculaceae</taxon>
        <taxon>Thalassobaculum</taxon>
    </lineage>
</organism>
<evidence type="ECO:0000256" key="3">
    <source>
        <dbReference type="ARBA" id="ARBA00001522"/>
    </source>
</evidence>
<dbReference type="GO" id="GO:0005525">
    <property type="term" value="F:GTP binding"/>
    <property type="evidence" value="ECO:0007669"/>
    <property type="project" value="UniProtKB-UniRule"/>
</dbReference>
<evidence type="ECO:0000256" key="14">
    <source>
        <dbReference type="PIRNR" id="PIRNR006135"/>
    </source>
</evidence>
<dbReference type="PANTHER" id="PTHR34848:SF1">
    <property type="entry name" value="BIFUNCTIONAL ADENOSYLCOBALAMIN BIOSYNTHESIS PROTEIN COBU"/>
    <property type="match status" value="1"/>
</dbReference>
<dbReference type="Pfam" id="PF02283">
    <property type="entry name" value="CobU"/>
    <property type="match status" value="1"/>
</dbReference>
<comment type="pathway">
    <text evidence="5 14">Cofactor biosynthesis; adenosylcobalamin biosynthesis; adenosylcobalamin from cob(II)yrinate a,c-diamide: step 6/7.</text>
</comment>
<feature type="binding site" evidence="16">
    <location>
        <begin position="10"/>
        <end position="17"/>
    </location>
    <ligand>
        <name>GTP</name>
        <dbReference type="ChEBI" id="CHEBI:37565"/>
    </ligand>
</feature>
<dbReference type="EC" id="2.7.7.62" evidence="14"/>
<dbReference type="RefSeq" id="WP_189992472.1">
    <property type="nucleotide sequence ID" value="NZ_BMZS01000009.1"/>
</dbReference>
<evidence type="ECO:0000256" key="1">
    <source>
        <dbReference type="ARBA" id="ARBA00000312"/>
    </source>
</evidence>
<sequence length="173" mass="18696">MRGRLALIVGGARSGKSRRAEALALDWGGEPVYLATAEPFDDEMRERVAQHRADRQGRGWVTVEEPLDLPAALAREATAGRTVLVECLTTWVGNLMVHDRPVEPEIARLLAGLDQGLAADLVLVANEVGLGIVPENRMARAFRDHAGRLHQELAARAGRVELVVAGIPMTVKG</sequence>
<dbReference type="SUPFAM" id="SSF52540">
    <property type="entry name" value="P-loop containing nucleoside triphosphate hydrolases"/>
    <property type="match status" value="1"/>
</dbReference>
<reference evidence="17" key="1">
    <citation type="journal article" date="2014" name="Int. J. Syst. Evol. Microbiol.">
        <title>Complete genome sequence of Corynebacterium casei LMG S-19264T (=DSM 44701T), isolated from a smear-ripened cheese.</title>
        <authorList>
            <consortium name="US DOE Joint Genome Institute (JGI-PGF)"/>
            <person name="Walter F."/>
            <person name="Albersmeier A."/>
            <person name="Kalinowski J."/>
            <person name="Ruckert C."/>
        </authorList>
    </citation>
    <scope>NUCLEOTIDE SEQUENCE</scope>
    <source>
        <strain evidence="17">KCTC 42651</strain>
    </source>
</reference>
<keyword evidence="10 14" id="KW-0547">Nucleotide-binding</keyword>
<dbReference type="CDD" id="cd00544">
    <property type="entry name" value="CobU"/>
    <property type="match status" value="1"/>
</dbReference>
<comment type="catalytic activity">
    <reaction evidence="1 14">
        <text>adenosylcob(III)inamide + ATP = adenosylcob(III)inamide phosphate + ADP + H(+)</text>
        <dbReference type="Rhea" id="RHEA:15769"/>
        <dbReference type="ChEBI" id="CHEBI:2480"/>
        <dbReference type="ChEBI" id="CHEBI:15378"/>
        <dbReference type="ChEBI" id="CHEBI:30616"/>
        <dbReference type="ChEBI" id="CHEBI:58502"/>
        <dbReference type="ChEBI" id="CHEBI:456216"/>
        <dbReference type="EC" id="2.7.1.156"/>
    </reaction>
</comment>
<evidence type="ECO:0000256" key="12">
    <source>
        <dbReference type="ARBA" id="ARBA00022840"/>
    </source>
</evidence>
<dbReference type="GO" id="GO:0008820">
    <property type="term" value="F:cobinamide phosphate guanylyltransferase activity"/>
    <property type="evidence" value="ECO:0007669"/>
    <property type="project" value="UniProtKB-UniRule"/>
</dbReference>
<evidence type="ECO:0000256" key="5">
    <source>
        <dbReference type="ARBA" id="ARBA00004692"/>
    </source>
</evidence>
<reference evidence="17" key="2">
    <citation type="submission" date="2020-09" db="EMBL/GenBank/DDBJ databases">
        <authorList>
            <person name="Sun Q."/>
            <person name="Kim S."/>
        </authorList>
    </citation>
    <scope>NUCLEOTIDE SEQUENCE</scope>
    <source>
        <strain evidence="17">KCTC 42651</strain>
    </source>
</reference>
<name>A0A918XVD3_9PROT</name>
<comment type="caution">
    <text evidence="17">The sequence shown here is derived from an EMBL/GenBank/DDBJ whole genome shotgun (WGS) entry which is preliminary data.</text>
</comment>
<keyword evidence="11 14" id="KW-0418">Kinase</keyword>
<dbReference type="GO" id="GO:0043752">
    <property type="term" value="F:adenosylcobinamide kinase activity"/>
    <property type="evidence" value="ECO:0007669"/>
    <property type="project" value="UniProtKB-EC"/>
</dbReference>
<dbReference type="PIRSF" id="PIRSF006135">
    <property type="entry name" value="CobU"/>
    <property type="match status" value="1"/>
</dbReference>
<evidence type="ECO:0000313" key="17">
    <source>
        <dbReference type="EMBL" id="GHD56858.1"/>
    </source>
</evidence>
<dbReference type="GO" id="GO:0009236">
    <property type="term" value="P:cobalamin biosynthetic process"/>
    <property type="evidence" value="ECO:0007669"/>
    <property type="project" value="UniProtKB-UniRule"/>
</dbReference>
<feature type="binding site" evidence="16">
    <location>
        <begin position="52"/>
        <end position="55"/>
    </location>
    <ligand>
        <name>GTP</name>
        <dbReference type="ChEBI" id="CHEBI:37565"/>
    </ligand>
</feature>
<evidence type="ECO:0000256" key="8">
    <source>
        <dbReference type="ARBA" id="ARBA00022573"/>
    </source>
</evidence>
<keyword evidence="18" id="KW-1185">Reference proteome</keyword>
<keyword evidence="13 14" id="KW-0342">GTP-binding</keyword>
<keyword evidence="12 14" id="KW-0067">ATP-binding</keyword>
<dbReference type="Proteomes" id="UP000630353">
    <property type="component" value="Unassembled WGS sequence"/>
</dbReference>
<evidence type="ECO:0000256" key="7">
    <source>
        <dbReference type="ARBA" id="ARBA00007490"/>
    </source>
</evidence>
<feature type="binding site" evidence="16">
    <location>
        <position position="86"/>
    </location>
    <ligand>
        <name>GTP</name>
        <dbReference type="ChEBI" id="CHEBI:37565"/>
    </ligand>
</feature>
<dbReference type="InterPro" id="IPR027417">
    <property type="entry name" value="P-loop_NTPase"/>
</dbReference>
<keyword evidence="8 14" id="KW-0169">Cobalamin biosynthesis</keyword>
<accession>A0A918XVD3</accession>
<evidence type="ECO:0000256" key="6">
    <source>
        <dbReference type="ARBA" id="ARBA00005159"/>
    </source>
</evidence>
<proteinExistence type="inferred from homology"/>
<evidence type="ECO:0000256" key="9">
    <source>
        <dbReference type="ARBA" id="ARBA00022679"/>
    </source>
</evidence>
<gene>
    <name evidence="17" type="primary">cobU</name>
    <name evidence="17" type="ORF">GCM10017083_37480</name>
</gene>
<evidence type="ECO:0000256" key="10">
    <source>
        <dbReference type="ARBA" id="ARBA00022741"/>
    </source>
</evidence>
<comment type="similarity">
    <text evidence="7 14">Belongs to the CobU/CobP family.</text>
</comment>
<comment type="catalytic activity">
    <reaction evidence="2 14">
        <text>adenosylcob(III)inamide phosphate + GTP + H(+) = adenosylcob(III)inamide-GDP + diphosphate</text>
        <dbReference type="Rhea" id="RHEA:22712"/>
        <dbReference type="ChEBI" id="CHEBI:15378"/>
        <dbReference type="ChEBI" id="CHEBI:33019"/>
        <dbReference type="ChEBI" id="CHEBI:37565"/>
        <dbReference type="ChEBI" id="CHEBI:58502"/>
        <dbReference type="ChEBI" id="CHEBI:60487"/>
        <dbReference type="EC" id="2.7.7.62"/>
    </reaction>
</comment>
<dbReference type="PANTHER" id="PTHR34848">
    <property type="match status" value="1"/>
</dbReference>
<dbReference type="AlphaFoldDB" id="A0A918XVD3"/>
<feature type="active site" description="GMP-histidine intermediate" evidence="15">
    <location>
        <position position="51"/>
    </location>
</feature>
<evidence type="ECO:0000256" key="4">
    <source>
        <dbReference type="ARBA" id="ARBA00003889"/>
    </source>
</evidence>
<feature type="binding site" evidence="16">
    <location>
        <begin position="35"/>
        <end position="37"/>
    </location>
    <ligand>
        <name>GTP</name>
        <dbReference type="ChEBI" id="CHEBI:37565"/>
    </ligand>
</feature>
<protein>
    <recommendedName>
        <fullName evidence="14">Bifunctional adenosylcobalamin biosynthesis protein</fullName>
        <ecNumber evidence="14">2.7.1.156</ecNumber>
        <ecNumber evidence="14">2.7.7.62</ecNumber>
    </recommendedName>
</protein>
<dbReference type="Gene3D" id="3.40.50.300">
    <property type="entry name" value="P-loop containing nucleotide triphosphate hydrolases"/>
    <property type="match status" value="1"/>
</dbReference>
<feature type="binding site" evidence="16">
    <location>
        <position position="64"/>
    </location>
    <ligand>
        <name>GTP</name>
        <dbReference type="ChEBI" id="CHEBI:37565"/>
    </ligand>
</feature>
<evidence type="ECO:0000313" key="18">
    <source>
        <dbReference type="Proteomes" id="UP000630353"/>
    </source>
</evidence>
<evidence type="ECO:0000256" key="2">
    <source>
        <dbReference type="ARBA" id="ARBA00000711"/>
    </source>
</evidence>
<dbReference type="EMBL" id="BMZS01000009">
    <property type="protein sequence ID" value="GHD56858.1"/>
    <property type="molecule type" value="Genomic_DNA"/>
</dbReference>
<comment type="pathway">
    <text evidence="6 14">Cofactor biosynthesis; adenosylcobalamin biosynthesis; adenosylcobalamin from cob(II)yrinate a,c-diamide: step 5/7.</text>
</comment>
<dbReference type="GO" id="GO:0005524">
    <property type="term" value="F:ATP binding"/>
    <property type="evidence" value="ECO:0007669"/>
    <property type="project" value="UniProtKB-UniRule"/>
</dbReference>
<keyword evidence="9 14" id="KW-0808">Transferase</keyword>
<evidence type="ECO:0000256" key="13">
    <source>
        <dbReference type="ARBA" id="ARBA00023134"/>
    </source>
</evidence>
<dbReference type="NCBIfam" id="NF004469">
    <property type="entry name" value="PRK05800.1"/>
    <property type="match status" value="1"/>
</dbReference>
<evidence type="ECO:0000256" key="16">
    <source>
        <dbReference type="PIRSR" id="PIRSR006135-2"/>
    </source>
</evidence>
<evidence type="ECO:0000256" key="11">
    <source>
        <dbReference type="ARBA" id="ARBA00022777"/>
    </source>
</evidence>
<comment type="function">
    <text evidence="4 14">Catalyzes ATP-dependent phosphorylation of adenosylcobinamide and addition of GMP to adenosylcobinamide phosphate.</text>
</comment>